<comment type="caution">
    <text evidence="1">The sequence shown here is derived from an EMBL/GenBank/DDBJ whole genome shotgun (WGS) entry which is preliminary data.</text>
</comment>
<name>A0A8J3CQK1_9PROT</name>
<dbReference type="AlphaFoldDB" id="A0A8J3CQK1"/>
<sequence length="63" mass="7146">MFDNLEPYKERIPTFLEAVEVHKLVKRGFPNSQIAGLFQTNQGRISEIRTGKRHAGSKTKAFG</sequence>
<organism evidence="1 2">
    <name type="scientific">Algimonas arctica</name>
    <dbReference type="NCBI Taxonomy" id="1479486"/>
    <lineage>
        <taxon>Bacteria</taxon>
        <taxon>Pseudomonadati</taxon>
        <taxon>Pseudomonadota</taxon>
        <taxon>Alphaproteobacteria</taxon>
        <taxon>Maricaulales</taxon>
        <taxon>Robiginitomaculaceae</taxon>
        <taxon>Algimonas</taxon>
    </lineage>
</organism>
<dbReference type="RefSeq" id="WP_189497436.1">
    <property type="nucleotide sequence ID" value="NZ_BMZH01000006.1"/>
</dbReference>
<protein>
    <submittedName>
        <fullName evidence="1">Uncharacterized protein</fullName>
    </submittedName>
</protein>
<keyword evidence="2" id="KW-1185">Reference proteome</keyword>
<proteinExistence type="predicted"/>
<reference evidence="1" key="2">
    <citation type="submission" date="2020-09" db="EMBL/GenBank/DDBJ databases">
        <authorList>
            <person name="Sun Q."/>
            <person name="Kim S."/>
        </authorList>
    </citation>
    <scope>NUCLEOTIDE SEQUENCE</scope>
    <source>
        <strain evidence="1">KCTC 32513</strain>
    </source>
</reference>
<dbReference type="Proteomes" id="UP000634004">
    <property type="component" value="Unassembled WGS sequence"/>
</dbReference>
<dbReference type="EMBL" id="BMZH01000006">
    <property type="protein sequence ID" value="GHA94718.1"/>
    <property type="molecule type" value="Genomic_DNA"/>
</dbReference>
<accession>A0A8J3CQK1</accession>
<reference evidence="1" key="1">
    <citation type="journal article" date="2014" name="Int. J. Syst. Evol. Microbiol.">
        <title>Complete genome sequence of Corynebacterium casei LMG S-19264T (=DSM 44701T), isolated from a smear-ripened cheese.</title>
        <authorList>
            <consortium name="US DOE Joint Genome Institute (JGI-PGF)"/>
            <person name="Walter F."/>
            <person name="Albersmeier A."/>
            <person name="Kalinowski J."/>
            <person name="Ruckert C."/>
        </authorList>
    </citation>
    <scope>NUCLEOTIDE SEQUENCE</scope>
    <source>
        <strain evidence="1">KCTC 32513</strain>
    </source>
</reference>
<evidence type="ECO:0000313" key="1">
    <source>
        <dbReference type="EMBL" id="GHA94718.1"/>
    </source>
</evidence>
<evidence type="ECO:0000313" key="2">
    <source>
        <dbReference type="Proteomes" id="UP000634004"/>
    </source>
</evidence>
<gene>
    <name evidence="1" type="ORF">GCM10009069_17120</name>
</gene>